<gene>
    <name evidence="2" type="ORF">ALC60_06158</name>
</gene>
<accession>A0A151X3G0</accession>
<organism evidence="2 3">
    <name type="scientific">Mycetomoellerius zeteki</name>
    <dbReference type="NCBI Taxonomy" id="64791"/>
    <lineage>
        <taxon>Eukaryota</taxon>
        <taxon>Metazoa</taxon>
        <taxon>Ecdysozoa</taxon>
        <taxon>Arthropoda</taxon>
        <taxon>Hexapoda</taxon>
        <taxon>Insecta</taxon>
        <taxon>Pterygota</taxon>
        <taxon>Neoptera</taxon>
        <taxon>Endopterygota</taxon>
        <taxon>Hymenoptera</taxon>
        <taxon>Apocrita</taxon>
        <taxon>Aculeata</taxon>
        <taxon>Formicoidea</taxon>
        <taxon>Formicidae</taxon>
        <taxon>Myrmicinae</taxon>
        <taxon>Mycetomoellerius</taxon>
    </lineage>
</organism>
<keyword evidence="3" id="KW-1185">Reference proteome</keyword>
<evidence type="ECO:0000313" key="3">
    <source>
        <dbReference type="Proteomes" id="UP000075809"/>
    </source>
</evidence>
<sequence>LVRWISNPEAGRAPERTNEARLTRGRRTVLDELHVLREVSEEDTARPPKVDSCRAAVYNDALALACPLARAHARRGGERRTREKRKAGHKGGKRTSCRSRRGVKRDAAITPLDPCGCIRNMDNAREIGRRNYFSRVEKRISAPFVNNV</sequence>
<feature type="non-terminal residue" evidence="2">
    <location>
        <position position="1"/>
    </location>
</feature>
<feature type="region of interest" description="Disordered" evidence="1">
    <location>
        <begin position="71"/>
        <end position="103"/>
    </location>
</feature>
<evidence type="ECO:0000313" key="2">
    <source>
        <dbReference type="EMBL" id="KYQ54819.1"/>
    </source>
</evidence>
<reference evidence="2 3" key="1">
    <citation type="submission" date="2015-09" db="EMBL/GenBank/DDBJ databases">
        <title>Trachymyrmex zeteki WGS genome.</title>
        <authorList>
            <person name="Nygaard S."/>
            <person name="Hu H."/>
            <person name="Boomsma J."/>
            <person name="Zhang G."/>
        </authorList>
    </citation>
    <scope>NUCLEOTIDE SEQUENCE [LARGE SCALE GENOMIC DNA]</scope>
    <source>
        <strain evidence="2">Tzet28-1</strain>
        <tissue evidence="2">Whole body</tissue>
    </source>
</reference>
<dbReference type="EMBL" id="KQ982562">
    <property type="protein sequence ID" value="KYQ54819.1"/>
    <property type="molecule type" value="Genomic_DNA"/>
</dbReference>
<proteinExistence type="predicted"/>
<dbReference type="Proteomes" id="UP000075809">
    <property type="component" value="Unassembled WGS sequence"/>
</dbReference>
<evidence type="ECO:0000256" key="1">
    <source>
        <dbReference type="SAM" id="MobiDB-lite"/>
    </source>
</evidence>
<dbReference type="AlphaFoldDB" id="A0A151X3G0"/>
<protein>
    <submittedName>
        <fullName evidence="2">Uncharacterized protein</fullName>
    </submittedName>
</protein>
<feature type="compositionally biased region" description="Basic residues" evidence="1">
    <location>
        <begin position="82"/>
        <end position="103"/>
    </location>
</feature>
<name>A0A151X3G0_9HYME</name>